<dbReference type="Proteomes" id="UP000007798">
    <property type="component" value="Unassembled WGS sequence"/>
</dbReference>
<feature type="chain" id="PRO_5002819889" evidence="3">
    <location>
        <begin position="22"/>
        <end position="246"/>
    </location>
</feature>
<gene>
    <name evidence="4" type="primary">Dwil\GK14387</name>
    <name evidence="4" type="ORF">Dwil_GK14387</name>
</gene>
<sequence length="246" mass="26535">MRIAPLVQALVIYVQLMSTLANPGYSRQHKRMSMCMDQKEDDSCGLEVKGGNSKQTASNIAQKAALEAKHASDTQQAAAEAAGRQVKVQLADKAIAAAKAAEAALAGKQQLLEQLTEEVREAENVFQEESSSMNGSQCNLDSAANAAKQAQMLLQALQNAIKIAQQNLSNAEAAANGAQQEMQEKAQLVEAARNRIELLLRQLNAAKVDYDNTKRAAYKAACAASEARQKATRDRRADVRPGRGRQ</sequence>
<dbReference type="eggNOG" id="ENOG502S3C1">
    <property type="taxonomic scope" value="Eukaryota"/>
</dbReference>
<dbReference type="EMBL" id="CH964272">
    <property type="protein sequence ID" value="EDW84952.1"/>
    <property type="molecule type" value="Genomic_DNA"/>
</dbReference>
<feature type="coiled-coil region" evidence="1">
    <location>
        <begin position="98"/>
        <end position="216"/>
    </location>
</feature>
<dbReference type="AlphaFoldDB" id="B4NJC1"/>
<proteinExistence type="predicted"/>
<name>B4NJC1_DROWI</name>
<keyword evidence="5" id="KW-1185">Reference proteome</keyword>
<dbReference type="OrthoDB" id="7868124at2759"/>
<dbReference type="PhylomeDB" id="B4NJC1"/>
<feature type="region of interest" description="Disordered" evidence="2">
    <location>
        <begin position="223"/>
        <end position="246"/>
    </location>
</feature>
<dbReference type="KEGG" id="dwi:6650215"/>
<reference evidence="4 5" key="1">
    <citation type="journal article" date="2007" name="Nature">
        <title>Evolution of genes and genomes on the Drosophila phylogeny.</title>
        <authorList>
            <consortium name="Drosophila 12 Genomes Consortium"/>
            <person name="Clark A.G."/>
            <person name="Eisen M.B."/>
            <person name="Smith D.R."/>
            <person name="Bergman C.M."/>
            <person name="Oliver B."/>
            <person name="Markow T.A."/>
            <person name="Kaufman T.C."/>
            <person name="Kellis M."/>
            <person name="Gelbart W."/>
            <person name="Iyer V.N."/>
            <person name="Pollard D.A."/>
            <person name="Sackton T.B."/>
            <person name="Larracuente A.M."/>
            <person name="Singh N.D."/>
            <person name="Abad J.P."/>
            <person name="Abt D.N."/>
            <person name="Adryan B."/>
            <person name="Aguade M."/>
            <person name="Akashi H."/>
            <person name="Anderson W.W."/>
            <person name="Aquadro C.F."/>
            <person name="Ardell D.H."/>
            <person name="Arguello R."/>
            <person name="Artieri C.G."/>
            <person name="Barbash D.A."/>
            <person name="Barker D."/>
            <person name="Barsanti P."/>
            <person name="Batterham P."/>
            <person name="Batzoglou S."/>
            <person name="Begun D."/>
            <person name="Bhutkar A."/>
            <person name="Blanco E."/>
            <person name="Bosak S.A."/>
            <person name="Bradley R.K."/>
            <person name="Brand A.D."/>
            <person name="Brent M.R."/>
            <person name="Brooks A.N."/>
            <person name="Brown R.H."/>
            <person name="Butlin R.K."/>
            <person name="Caggese C."/>
            <person name="Calvi B.R."/>
            <person name="Bernardo de Carvalho A."/>
            <person name="Caspi A."/>
            <person name="Castrezana S."/>
            <person name="Celniker S.E."/>
            <person name="Chang J.L."/>
            <person name="Chapple C."/>
            <person name="Chatterji S."/>
            <person name="Chinwalla A."/>
            <person name="Civetta A."/>
            <person name="Clifton S.W."/>
            <person name="Comeron J.M."/>
            <person name="Costello J.C."/>
            <person name="Coyne J.A."/>
            <person name="Daub J."/>
            <person name="David R.G."/>
            <person name="Delcher A.L."/>
            <person name="Delehaunty K."/>
            <person name="Do C.B."/>
            <person name="Ebling H."/>
            <person name="Edwards K."/>
            <person name="Eickbush T."/>
            <person name="Evans J.D."/>
            <person name="Filipski A."/>
            <person name="Findeiss S."/>
            <person name="Freyhult E."/>
            <person name="Fulton L."/>
            <person name="Fulton R."/>
            <person name="Garcia A.C."/>
            <person name="Gardiner A."/>
            <person name="Garfield D.A."/>
            <person name="Garvin B.E."/>
            <person name="Gibson G."/>
            <person name="Gilbert D."/>
            <person name="Gnerre S."/>
            <person name="Godfrey J."/>
            <person name="Good R."/>
            <person name="Gotea V."/>
            <person name="Gravely B."/>
            <person name="Greenberg A.J."/>
            <person name="Griffiths-Jones S."/>
            <person name="Gross S."/>
            <person name="Guigo R."/>
            <person name="Gustafson E.A."/>
            <person name="Haerty W."/>
            <person name="Hahn M.W."/>
            <person name="Halligan D.L."/>
            <person name="Halpern A.L."/>
            <person name="Halter G.M."/>
            <person name="Han M.V."/>
            <person name="Heger A."/>
            <person name="Hillier L."/>
            <person name="Hinrichs A.S."/>
            <person name="Holmes I."/>
            <person name="Hoskins R.A."/>
            <person name="Hubisz M.J."/>
            <person name="Hultmark D."/>
            <person name="Huntley M.A."/>
            <person name="Jaffe D.B."/>
            <person name="Jagadeeshan S."/>
            <person name="Jeck W.R."/>
            <person name="Johnson J."/>
            <person name="Jones C.D."/>
            <person name="Jordan W.C."/>
            <person name="Karpen G.H."/>
            <person name="Kataoka E."/>
            <person name="Keightley P.D."/>
            <person name="Kheradpour P."/>
            <person name="Kirkness E.F."/>
            <person name="Koerich L.B."/>
            <person name="Kristiansen K."/>
            <person name="Kudrna D."/>
            <person name="Kulathinal R.J."/>
            <person name="Kumar S."/>
            <person name="Kwok R."/>
            <person name="Lander E."/>
            <person name="Langley C.H."/>
            <person name="Lapoint R."/>
            <person name="Lazzaro B.P."/>
            <person name="Lee S.J."/>
            <person name="Levesque L."/>
            <person name="Li R."/>
            <person name="Lin C.F."/>
            <person name="Lin M.F."/>
            <person name="Lindblad-Toh K."/>
            <person name="Llopart A."/>
            <person name="Long M."/>
            <person name="Low L."/>
            <person name="Lozovsky E."/>
            <person name="Lu J."/>
            <person name="Luo M."/>
            <person name="Machado C.A."/>
            <person name="Makalowski W."/>
            <person name="Marzo M."/>
            <person name="Matsuda M."/>
            <person name="Matzkin L."/>
            <person name="McAllister B."/>
            <person name="McBride C.S."/>
            <person name="McKernan B."/>
            <person name="McKernan K."/>
            <person name="Mendez-Lago M."/>
            <person name="Minx P."/>
            <person name="Mollenhauer M.U."/>
            <person name="Montooth K."/>
            <person name="Mount S.M."/>
            <person name="Mu X."/>
            <person name="Myers E."/>
            <person name="Negre B."/>
            <person name="Newfeld S."/>
            <person name="Nielsen R."/>
            <person name="Noor M.A."/>
            <person name="O'Grady P."/>
            <person name="Pachter L."/>
            <person name="Papaceit M."/>
            <person name="Parisi M.J."/>
            <person name="Parisi M."/>
            <person name="Parts L."/>
            <person name="Pedersen J.S."/>
            <person name="Pesole G."/>
            <person name="Phillippy A.M."/>
            <person name="Ponting C.P."/>
            <person name="Pop M."/>
            <person name="Porcelli D."/>
            <person name="Powell J.R."/>
            <person name="Prohaska S."/>
            <person name="Pruitt K."/>
            <person name="Puig M."/>
            <person name="Quesneville H."/>
            <person name="Ram K.R."/>
            <person name="Rand D."/>
            <person name="Rasmussen M.D."/>
            <person name="Reed L.K."/>
            <person name="Reenan R."/>
            <person name="Reily A."/>
            <person name="Remington K.A."/>
            <person name="Rieger T.T."/>
            <person name="Ritchie M.G."/>
            <person name="Robin C."/>
            <person name="Rogers Y.H."/>
            <person name="Rohde C."/>
            <person name="Rozas J."/>
            <person name="Rubenfield M.J."/>
            <person name="Ruiz A."/>
            <person name="Russo S."/>
            <person name="Salzberg S.L."/>
            <person name="Sanchez-Gracia A."/>
            <person name="Saranga D.J."/>
            <person name="Sato H."/>
            <person name="Schaeffer S.W."/>
            <person name="Schatz M.C."/>
            <person name="Schlenke T."/>
            <person name="Schwartz R."/>
            <person name="Segarra C."/>
            <person name="Singh R.S."/>
            <person name="Sirot L."/>
            <person name="Sirota M."/>
            <person name="Sisneros N.B."/>
            <person name="Smith C.D."/>
            <person name="Smith T.F."/>
            <person name="Spieth J."/>
            <person name="Stage D.E."/>
            <person name="Stark A."/>
            <person name="Stephan W."/>
            <person name="Strausberg R.L."/>
            <person name="Strempel S."/>
            <person name="Sturgill D."/>
            <person name="Sutton G."/>
            <person name="Sutton G.G."/>
            <person name="Tao W."/>
            <person name="Teichmann S."/>
            <person name="Tobari Y.N."/>
            <person name="Tomimura Y."/>
            <person name="Tsolas J.M."/>
            <person name="Valente V.L."/>
            <person name="Venter E."/>
            <person name="Venter J.C."/>
            <person name="Vicario S."/>
            <person name="Vieira F.G."/>
            <person name="Vilella A.J."/>
            <person name="Villasante A."/>
            <person name="Walenz B."/>
            <person name="Wang J."/>
            <person name="Wasserman M."/>
            <person name="Watts T."/>
            <person name="Wilson D."/>
            <person name="Wilson R.K."/>
            <person name="Wing R.A."/>
            <person name="Wolfner M.F."/>
            <person name="Wong A."/>
            <person name="Wong G.K."/>
            <person name="Wu C.I."/>
            <person name="Wu G."/>
            <person name="Yamamoto D."/>
            <person name="Yang H.P."/>
            <person name="Yang S.P."/>
            <person name="Yorke J.A."/>
            <person name="Yoshida K."/>
            <person name="Zdobnov E."/>
            <person name="Zhang P."/>
            <person name="Zhang Y."/>
            <person name="Zimin A.V."/>
            <person name="Baldwin J."/>
            <person name="Abdouelleil A."/>
            <person name="Abdulkadir J."/>
            <person name="Abebe A."/>
            <person name="Abera B."/>
            <person name="Abreu J."/>
            <person name="Acer S.C."/>
            <person name="Aftuck L."/>
            <person name="Alexander A."/>
            <person name="An P."/>
            <person name="Anderson E."/>
            <person name="Anderson S."/>
            <person name="Arachi H."/>
            <person name="Azer M."/>
            <person name="Bachantsang P."/>
            <person name="Barry A."/>
            <person name="Bayul T."/>
            <person name="Berlin A."/>
            <person name="Bessette D."/>
            <person name="Bloom T."/>
            <person name="Blye J."/>
            <person name="Boguslavskiy L."/>
            <person name="Bonnet C."/>
            <person name="Boukhgalter B."/>
            <person name="Bourzgui I."/>
            <person name="Brown A."/>
            <person name="Cahill P."/>
            <person name="Channer S."/>
            <person name="Cheshatsang Y."/>
            <person name="Chuda L."/>
            <person name="Citroen M."/>
            <person name="Collymore A."/>
            <person name="Cooke P."/>
            <person name="Costello M."/>
            <person name="D'Aco K."/>
            <person name="Daza R."/>
            <person name="De Haan G."/>
            <person name="DeGray S."/>
            <person name="DeMaso C."/>
            <person name="Dhargay N."/>
            <person name="Dooley K."/>
            <person name="Dooley E."/>
            <person name="Doricent M."/>
            <person name="Dorje P."/>
            <person name="Dorjee K."/>
            <person name="Dupes A."/>
            <person name="Elong R."/>
            <person name="Falk J."/>
            <person name="Farina A."/>
            <person name="Faro S."/>
            <person name="Ferguson D."/>
            <person name="Fisher S."/>
            <person name="Foley C.D."/>
            <person name="Franke A."/>
            <person name="Friedrich D."/>
            <person name="Gadbois L."/>
            <person name="Gearin G."/>
            <person name="Gearin C.R."/>
            <person name="Giannoukos G."/>
            <person name="Goode T."/>
            <person name="Graham J."/>
            <person name="Grandbois E."/>
            <person name="Grewal S."/>
            <person name="Gyaltsen K."/>
            <person name="Hafez N."/>
            <person name="Hagos B."/>
            <person name="Hall J."/>
            <person name="Henson C."/>
            <person name="Hollinger A."/>
            <person name="Honan T."/>
            <person name="Huard M.D."/>
            <person name="Hughes L."/>
            <person name="Hurhula B."/>
            <person name="Husby M.E."/>
            <person name="Kamat A."/>
            <person name="Kanga B."/>
            <person name="Kashin S."/>
            <person name="Khazanovich D."/>
            <person name="Kisner P."/>
            <person name="Lance K."/>
            <person name="Lara M."/>
            <person name="Lee W."/>
            <person name="Lennon N."/>
            <person name="Letendre F."/>
            <person name="LeVine R."/>
            <person name="Lipovsky A."/>
            <person name="Liu X."/>
            <person name="Liu J."/>
            <person name="Liu S."/>
            <person name="Lokyitsang T."/>
            <person name="Lokyitsang Y."/>
            <person name="Lubonja R."/>
            <person name="Lui A."/>
            <person name="MacDonald P."/>
            <person name="Magnisalis V."/>
            <person name="Maru K."/>
            <person name="Matthews C."/>
            <person name="McCusker W."/>
            <person name="McDonough S."/>
            <person name="Mehta T."/>
            <person name="Meldrim J."/>
            <person name="Meneus L."/>
            <person name="Mihai O."/>
            <person name="Mihalev A."/>
            <person name="Mihova T."/>
            <person name="Mittelman R."/>
            <person name="Mlenga V."/>
            <person name="Montmayeur A."/>
            <person name="Mulrain L."/>
            <person name="Navidi A."/>
            <person name="Naylor J."/>
            <person name="Negash T."/>
            <person name="Nguyen T."/>
            <person name="Nguyen N."/>
            <person name="Nicol R."/>
            <person name="Norbu C."/>
            <person name="Norbu N."/>
            <person name="Novod N."/>
            <person name="O'Neill B."/>
            <person name="Osman S."/>
            <person name="Markiewicz E."/>
            <person name="Oyono O.L."/>
            <person name="Patti C."/>
            <person name="Phunkhang P."/>
            <person name="Pierre F."/>
            <person name="Priest M."/>
            <person name="Raghuraman S."/>
            <person name="Rege F."/>
            <person name="Reyes R."/>
            <person name="Rise C."/>
            <person name="Rogov P."/>
            <person name="Ross K."/>
            <person name="Ryan E."/>
            <person name="Settipalli S."/>
            <person name="Shea T."/>
            <person name="Sherpa N."/>
            <person name="Shi L."/>
            <person name="Shih D."/>
            <person name="Sparrow T."/>
            <person name="Spaulding J."/>
            <person name="Stalker J."/>
            <person name="Stange-Thomann N."/>
            <person name="Stavropoulos S."/>
            <person name="Stone C."/>
            <person name="Strader C."/>
            <person name="Tesfaye S."/>
            <person name="Thomson T."/>
            <person name="Thoulutsang Y."/>
            <person name="Thoulutsang D."/>
            <person name="Topham K."/>
            <person name="Topping I."/>
            <person name="Tsamla T."/>
            <person name="Vassiliev H."/>
            <person name="Vo A."/>
            <person name="Wangchuk T."/>
            <person name="Wangdi T."/>
            <person name="Weiand M."/>
            <person name="Wilkinson J."/>
            <person name="Wilson A."/>
            <person name="Yadav S."/>
            <person name="Young G."/>
            <person name="Yu Q."/>
            <person name="Zembek L."/>
            <person name="Zhong D."/>
            <person name="Zimmer A."/>
            <person name="Zwirko Z."/>
            <person name="Jaffe D.B."/>
            <person name="Alvarez P."/>
            <person name="Brockman W."/>
            <person name="Butler J."/>
            <person name="Chin C."/>
            <person name="Gnerre S."/>
            <person name="Grabherr M."/>
            <person name="Kleber M."/>
            <person name="Mauceli E."/>
            <person name="MacCallum I."/>
        </authorList>
    </citation>
    <scope>NUCLEOTIDE SEQUENCE [LARGE SCALE GENOMIC DNA]</scope>
    <source>
        <strain evidence="5">Tucson 14030-0811.24</strain>
    </source>
</reference>
<dbReference type="PANTHER" id="PTHR37161:SF2">
    <property type="entry name" value="AT11648P-RELATED"/>
    <property type="match status" value="1"/>
</dbReference>
<dbReference type="InParanoid" id="B4NJC1"/>
<evidence type="ECO:0000256" key="3">
    <source>
        <dbReference type="SAM" id="SignalP"/>
    </source>
</evidence>
<organism evidence="4 5">
    <name type="scientific">Drosophila willistoni</name>
    <name type="common">Fruit fly</name>
    <dbReference type="NCBI Taxonomy" id="7260"/>
    <lineage>
        <taxon>Eukaryota</taxon>
        <taxon>Metazoa</taxon>
        <taxon>Ecdysozoa</taxon>
        <taxon>Arthropoda</taxon>
        <taxon>Hexapoda</taxon>
        <taxon>Insecta</taxon>
        <taxon>Pterygota</taxon>
        <taxon>Neoptera</taxon>
        <taxon>Endopterygota</taxon>
        <taxon>Diptera</taxon>
        <taxon>Brachycera</taxon>
        <taxon>Muscomorpha</taxon>
        <taxon>Ephydroidea</taxon>
        <taxon>Drosophilidae</taxon>
        <taxon>Drosophila</taxon>
        <taxon>Sophophora</taxon>
    </lineage>
</organism>
<accession>B4NJC1</accession>
<evidence type="ECO:0000256" key="1">
    <source>
        <dbReference type="SAM" id="Coils"/>
    </source>
</evidence>
<dbReference type="Pfam" id="PF05335">
    <property type="entry name" value="DUF745"/>
    <property type="match status" value="1"/>
</dbReference>
<dbReference type="HOGENOM" id="CLU_049377_3_0_1"/>
<feature type="signal peptide" evidence="3">
    <location>
        <begin position="1"/>
        <end position="21"/>
    </location>
</feature>
<evidence type="ECO:0000256" key="2">
    <source>
        <dbReference type="SAM" id="MobiDB-lite"/>
    </source>
</evidence>
<dbReference type="SMR" id="B4NJC1"/>
<protein>
    <submittedName>
        <fullName evidence="4">Uncharacterized protein</fullName>
    </submittedName>
</protein>
<keyword evidence="3" id="KW-0732">Signal</keyword>
<evidence type="ECO:0000313" key="4">
    <source>
        <dbReference type="EMBL" id="EDW84952.1"/>
    </source>
</evidence>
<dbReference type="OMA" id="EWEYNEQ"/>
<dbReference type="InterPro" id="IPR007999">
    <property type="entry name" value="DUF745"/>
</dbReference>
<dbReference type="PANTHER" id="PTHR37161">
    <property type="entry name" value="HDC10475"/>
    <property type="match status" value="1"/>
</dbReference>
<evidence type="ECO:0000313" key="5">
    <source>
        <dbReference type="Proteomes" id="UP000007798"/>
    </source>
</evidence>
<keyword evidence="1" id="KW-0175">Coiled coil</keyword>
<feature type="compositionally biased region" description="Basic and acidic residues" evidence="2">
    <location>
        <begin position="227"/>
        <end position="246"/>
    </location>
</feature>